<keyword evidence="3" id="KW-0472">Membrane</keyword>
<reference evidence="5 6" key="1">
    <citation type="submission" date="2019-02" db="EMBL/GenBank/DDBJ databases">
        <title>Genome sequencing of the rare red list fungi Dentipellis fragilis.</title>
        <authorList>
            <person name="Buettner E."/>
            <person name="Kellner H."/>
        </authorList>
    </citation>
    <scope>NUCLEOTIDE SEQUENCE [LARGE SCALE GENOMIC DNA]</scope>
    <source>
        <strain evidence="5 6">DSM 105465</strain>
    </source>
</reference>
<keyword evidence="3" id="KW-1133">Transmembrane helix</keyword>
<evidence type="ECO:0000313" key="6">
    <source>
        <dbReference type="Proteomes" id="UP000298327"/>
    </source>
</evidence>
<feature type="transmembrane region" description="Helical" evidence="3">
    <location>
        <begin position="26"/>
        <end position="46"/>
    </location>
</feature>
<feature type="domain" description="Alpha/beta hydrolase fold-3" evidence="4">
    <location>
        <begin position="211"/>
        <end position="276"/>
    </location>
</feature>
<proteinExistence type="predicted"/>
<dbReference type="GO" id="GO:0016787">
    <property type="term" value="F:hydrolase activity"/>
    <property type="evidence" value="ECO:0007669"/>
    <property type="project" value="UniProtKB-KW"/>
</dbReference>
<protein>
    <recommendedName>
        <fullName evidence="4">Alpha/beta hydrolase fold-3 domain-containing protein</fullName>
    </recommendedName>
</protein>
<evidence type="ECO:0000256" key="3">
    <source>
        <dbReference type="SAM" id="Phobius"/>
    </source>
</evidence>
<feature type="region of interest" description="Disordered" evidence="2">
    <location>
        <begin position="303"/>
        <end position="388"/>
    </location>
</feature>
<keyword evidence="3" id="KW-0812">Transmembrane</keyword>
<dbReference type="Proteomes" id="UP000298327">
    <property type="component" value="Unassembled WGS sequence"/>
</dbReference>
<evidence type="ECO:0000313" key="5">
    <source>
        <dbReference type="EMBL" id="TFY59134.1"/>
    </source>
</evidence>
<evidence type="ECO:0000256" key="1">
    <source>
        <dbReference type="ARBA" id="ARBA00022801"/>
    </source>
</evidence>
<dbReference type="OrthoDB" id="2152029at2759"/>
<sequence length="1057" mass="118749">MYDKHPVYPHQKDLFWAYEPWKTLYVLQRILTTLLLVPCWVVYYGVLPRSFRPRPSWSIKQIIVVKFTKRIYKVTEVAGVTWGTRDPTKEPDSSSLHETRFAWVPPLPKELTAGIVDDDQVHCKEVGTYIWPRDPPAALRACYLRRPEKPQQHHIQIVTSPIEDDSSLPPSYNSTPDTRHLKLNTNLSPKLDRDVEAEAARADDCPKMIGIYLHGGGYCHMSAHEKSGTSRIPRRLMKDNLFQEIHAVEYRLLQHAPIPGAIQDAAAVYAHLVTRQLGATKGPDGKYHYSDIALPYHTHSATSPTVPNLGSQTPGQVLLPDGTPVVSRSPSSGRARPVSRVSDDEPPNQAGENGIKKDVTLSGNDANPAEDTKDTQHRLSVASRPRTPTQRPKIILIGDSAGGNLVLALARWIRDEGVLPPPDGLLLLSPSCDPSHTLPQVPASRRPRPHADTDYLLDTPEPRAILQRTFLGSHPIEMVYSPYVSPASEWVLSVFHAEGMADLEPLSRIDTACDTRDYREHGDRPTPPAHTPSTNPYIHVPSGMGLFTEFPRAMIVVGDAERLEREVVALEKALERDGVRVRMAWAKDAVHDILMMAHWDEKVKEGVWTEIAKPLIPKLRAGIVCGSSMPPLPRILAIIDEEFAKDSTALRIHEPDAVLCWCIQIKMLRCSARQQLKYHRISAKVEFCVRDARCLSRVRSLHPDLASTHLYMLLLHRTTPSMPSLPLELWAIILRELTYEPQTLVISNEPSSKDFSDYYPEHTRAWRQNKCSAVLVCKTWRRLALPFLYEVLVLQDEVQAQKVLEVVAAERSDADGGPRGAFVRQILIREKLGETASILHDMWTTSLVSRIASWCPRMAIFSCRLRMAPHQAICFYVFLGSLRDTRSLRKLDFGSGVVQSAYGMAEILSKAVAALPQLETLVVPRLIDWECRQDELSRLLAMPVLCMRATHLRTLVVSWQGYVLTTHRASRMDVPALEEIYVTPLFYRAPSAATFTFLRDQLSARGDMLNTKVVFLSHSPTISSVGTPRCCRRASVSSRSSRTCAQSLLLRGAWLSQ</sequence>
<evidence type="ECO:0000259" key="4">
    <source>
        <dbReference type="Pfam" id="PF07859"/>
    </source>
</evidence>
<dbReference type="InterPro" id="IPR050300">
    <property type="entry name" value="GDXG_lipolytic_enzyme"/>
</dbReference>
<keyword evidence="6" id="KW-1185">Reference proteome</keyword>
<feature type="non-terminal residue" evidence="5">
    <location>
        <position position="1057"/>
    </location>
</feature>
<evidence type="ECO:0000256" key="2">
    <source>
        <dbReference type="SAM" id="MobiDB-lite"/>
    </source>
</evidence>
<feature type="domain" description="Alpha/beta hydrolase fold-3" evidence="4">
    <location>
        <begin position="392"/>
        <end position="487"/>
    </location>
</feature>
<dbReference type="AlphaFoldDB" id="A0A4Y9Y9E7"/>
<gene>
    <name evidence="5" type="ORF">EVG20_g7897</name>
</gene>
<dbReference type="PANTHER" id="PTHR48081">
    <property type="entry name" value="AB HYDROLASE SUPERFAMILY PROTEIN C4A8.06C"/>
    <property type="match status" value="1"/>
</dbReference>
<organism evidence="5 6">
    <name type="scientific">Dentipellis fragilis</name>
    <dbReference type="NCBI Taxonomy" id="205917"/>
    <lineage>
        <taxon>Eukaryota</taxon>
        <taxon>Fungi</taxon>
        <taxon>Dikarya</taxon>
        <taxon>Basidiomycota</taxon>
        <taxon>Agaricomycotina</taxon>
        <taxon>Agaricomycetes</taxon>
        <taxon>Russulales</taxon>
        <taxon>Hericiaceae</taxon>
        <taxon>Dentipellis</taxon>
    </lineage>
</organism>
<keyword evidence="1" id="KW-0378">Hydrolase</keyword>
<name>A0A4Y9Y9E7_9AGAM</name>
<dbReference type="EMBL" id="SEOQ01000637">
    <property type="protein sequence ID" value="TFY59134.1"/>
    <property type="molecule type" value="Genomic_DNA"/>
</dbReference>
<dbReference type="PANTHER" id="PTHR48081:SF8">
    <property type="entry name" value="ALPHA_BETA HYDROLASE FOLD-3 DOMAIN-CONTAINING PROTEIN-RELATED"/>
    <property type="match status" value="1"/>
</dbReference>
<accession>A0A4Y9Y9E7</accession>
<dbReference type="Gene3D" id="3.40.50.1820">
    <property type="entry name" value="alpha/beta hydrolase"/>
    <property type="match status" value="2"/>
</dbReference>
<feature type="compositionally biased region" description="Polar residues" evidence="2">
    <location>
        <begin position="303"/>
        <end position="315"/>
    </location>
</feature>
<dbReference type="Pfam" id="PF07859">
    <property type="entry name" value="Abhydrolase_3"/>
    <property type="match status" value="2"/>
</dbReference>
<dbReference type="STRING" id="205917.A0A4Y9Y9E7"/>
<comment type="caution">
    <text evidence="5">The sequence shown here is derived from an EMBL/GenBank/DDBJ whole genome shotgun (WGS) entry which is preliminary data.</text>
</comment>
<dbReference type="InterPro" id="IPR013094">
    <property type="entry name" value="AB_hydrolase_3"/>
</dbReference>
<dbReference type="SUPFAM" id="SSF53474">
    <property type="entry name" value="alpha/beta-Hydrolases"/>
    <property type="match status" value="2"/>
</dbReference>
<dbReference type="InterPro" id="IPR029058">
    <property type="entry name" value="AB_hydrolase_fold"/>
</dbReference>